<dbReference type="SUPFAM" id="SSF53756">
    <property type="entry name" value="UDP-Glycosyltransferase/glycogen phosphorylase"/>
    <property type="match status" value="1"/>
</dbReference>
<organism evidence="1 2">
    <name type="scientific">Micromonospora halotolerans</name>
    <dbReference type="NCBI Taxonomy" id="709879"/>
    <lineage>
        <taxon>Bacteria</taxon>
        <taxon>Bacillati</taxon>
        <taxon>Actinomycetota</taxon>
        <taxon>Actinomycetes</taxon>
        <taxon>Micromonosporales</taxon>
        <taxon>Micromonosporaceae</taxon>
        <taxon>Micromonospora</taxon>
    </lineage>
</organism>
<dbReference type="Gene3D" id="3.40.50.2000">
    <property type="entry name" value="Glycogen Phosphorylase B"/>
    <property type="match status" value="1"/>
</dbReference>
<evidence type="ECO:0000313" key="1">
    <source>
        <dbReference type="EMBL" id="WNM40055.1"/>
    </source>
</evidence>
<gene>
    <name evidence="1" type="ORF">RMN56_01465</name>
</gene>
<evidence type="ECO:0000313" key="2">
    <source>
        <dbReference type="Proteomes" id="UP001303001"/>
    </source>
</evidence>
<dbReference type="EMBL" id="CP134876">
    <property type="protein sequence ID" value="WNM40055.1"/>
    <property type="molecule type" value="Genomic_DNA"/>
</dbReference>
<proteinExistence type="predicted"/>
<evidence type="ECO:0008006" key="3">
    <source>
        <dbReference type="Google" id="ProtNLM"/>
    </source>
</evidence>
<dbReference type="Proteomes" id="UP001303001">
    <property type="component" value="Chromosome"/>
</dbReference>
<name>A0ABY9ZXZ1_9ACTN</name>
<protein>
    <recommendedName>
        <fullName evidence="3">Glycosyltransferase</fullName>
    </recommendedName>
</protein>
<keyword evidence="2" id="KW-1185">Reference proteome</keyword>
<dbReference type="RefSeq" id="WP_313722012.1">
    <property type="nucleotide sequence ID" value="NZ_CP134876.1"/>
</dbReference>
<sequence length="274" mass="29622">MDAFLPVYSRPGVAHIDADFDQLRREGLQVALISHGTDLRDPEAHMRRYPFSYFASAPPGWVTVTGERARANRQISRELGTPLFVSTPDLLLDADWARWLPVTINPDRWVASRPPLAGRVPIVVHRPSRTVPPIKGTEVIEPVLRRLDAKGHIRYVDPGVVPNAAMPELVAGADVVVDQILTGSYGVAAVEAMAAGRLVVGFVGEETAGLMPERPPIVNAAPDEFEAVLDDILTSPDGYAAVAASGPGFVRRWHDGRAAAEALRPFLDPAPTPT</sequence>
<reference evidence="1 2" key="1">
    <citation type="submission" date="2023-09" db="EMBL/GenBank/DDBJ databases">
        <title>Micromonospora halotolerans DSM 45598 genome sequence.</title>
        <authorList>
            <person name="Mo P."/>
        </authorList>
    </citation>
    <scope>NUCLEOTIDE SEQUENCE [LARGE SCALE GENOMIC DNA]</scope>
    <source>
        <strain evidence="1 2">DSM 45598</strain>
    </source>
</reference>
<accession>A0ABY9ZXZ1</accession>